<organism evidence="9 10">
    <name type="scientific">Streptomyces daqingensis</name>
    <dbReference type="NCBI Taxonomy" id="1472640"/>
    <lineage>
        <taxon>Bacteria</taxon>
        <taxon>Bacillati</taxon>
        <taxon>Actinomycetota</taxon>
        <taxon>Actinomycetes</taxon>
        <taxon>Kitasatosporales</taxon>
        <taxon>Streptomycetaceae</taxon>
        <taxon>Streptomyces</taxon>
    </lineage>
</organism>
<dbReference type="Pfam" id="PF02322">
    <property type="entry name" value="Cyt_bd_oxida_II"/>
    <property type="match status" value="1"/>
</dbReference>
<evidence type="ECO:0000313" key="9">
    <source>
        <dbReference type="EMBL" id="GGO46629.1"/>
    </source>
</evidence>
<feature type="transmembrane region" description="Helical" evidence="8">
    <location>
        <begin position="202"/>
        <end position="223"/>
    </location>
</feature>
<keyword evidence="3" id="KW-1003">Cell membrane</keyword>
<evidence type="ECO:0000256" key="2">
    <source>
        <dbReference type="ARBA" id="ARBA00007543"/>
    </source>
</evidence>
<comment type="subcellular location">
    <subcellularLocation>
        <location evidence="1">Cell membrane</location>
        <topology evidence="1">Multi-pass membrane protein</topology>
    </subcellularLocation>
</comment>
<evidence type="ECO:0000313" key="10">
    <source>
        <dbReference type="Proteomes" id="UP000631535"/>
    </source>
</evidence>
<keyword evidence="4 8" id="KW-0812">Transmembrane</keyword>
<evidence type="ECO:0000256" key="5">
    <source>
        <dbReference type="ARBA" id="ARBA00022989"/>
    </source>
</evidence>
<dbReference type="PANTHER" id="PTHR43141:SF4">
    <property type="entry name" value="CYTOCHROME BD2 SUBUNIT II"/>
    <property type="match status" value="1"/>
</dbReference>
<dbReference type="EMBL" id="BMMP01000004">
    <property type="protein sequence ID" value="GGO46629.1"/>
    <property type="molecule type" value="Genomic_DNA"/>
</dbReference>
<dbReference type="PANTHER" id="PTHR43141">
    <property type="entry name" value="CYTOCHROME BD2 SUBUNIT II"/>
    <property type="match status" value="1"/>
</dbReference>
<reference evidence="10" key="1">
    <citation type="journal article" date="2019" name="Int. J. Syst. Evol. Microbiol.">
        <title>The Global Catalogue of Microorganisms (GCM) 10K type strain sequencing project: providing services to taxonomists for standard genome sequencing and annotation.</title>
        <authorList>
            <consortium name="The Broad Institute Genomics Platform"/>
            <consortium name="The Broad Institute Genome Sequencing Center for Infectious Disease"/>
            <person name="Wu L."/>
            <person name="Ma J."/>
        </authorList>
    </citation>
    <scope>NUCLEOTIDE SEQUENCE [LARGE SCALE GENOMIC DNA]</scope>
    <source>
        <strain evidence="10">CGMCC 4.7178</strain>
    </source>
</reference>
<keyword evidence="6 8" id="KW-0472">Membrane</keyword>
<comment type="similarity">
    <text evidence="2">Belongs to the cytochrome ubiquinol oxidase subunit 2 family.</text>
</comment>
<evidence type="ECO:0008006" key="11">
    <source>
        <dbReference type="Google" id="ProtNLM"/>
    </source>
</evidence>
<evidence type="ECO:0000256" key="8">
    <source>
        <dbReference type="SAM" id="Phobius"/>
    </source>
</evidence>
<evidence type="ECO:0000256" key="6">
    <source>
        <dbReference type="ARBA" id="ARBA00023136"/>
    </source>
</evidence>
<feature type="region of interest" description="Disordered" evidence="7">
    <location>
        <begin position="264"/>
        <end position="306"/>
    </location>
</feature>
<feature type="transmembrane region" description="Helical" evidence="8">
    <location>
        <begin position="235"/>
        <end position="255"/>
    </location>
</feature>
<evidence type="ECO:0000256" key="3">
    <source>
        <dbReference type="ARBA" id="ARBA00022475"/>
    </source>
</evidence>
<feature type="transmembrane region" description="Helical" evidence="8">
    <location>
        <begin position="12"/>
        <end position="35"/>
    </location>
</feature>
<comment type="caution">
    <text evidence="9">The sequence shown here is derived from an EMBL/GenBank/DDBJ whole genome shotgun (WGS) entry which is preliminary data.</text>
</comment>
<feature type="transmembrane region" description="Helical" evidence="8">
    <location>
        <begin position="158"/>
        <end position="181"/>
    </location>
</feature>
<keyword evidence="10" id="KW-1185">Reference proteome</keyword>
<accession>A0ABQ2M424</accession>
<protein>
    <recommendedName>
        <fullName evidence="11">Cytochrome BD oxidase subunit II</fullName>
    </recommendedName>
</protein>
<feature type="transmembrane region" description="Helical" evidence="8">
    <location>
        <begin position="47"/>
        <end position="70"/>
    </location>
</feature>
<name>A0ABQ2M424_9ACTN</name>
<evidence type="ECO:0000256" key="1">
    <source>
        <dbReference type="ARBA" id="ARBA00004651"/>
    </source>
</evidence>
<evidence type="ECO:0000256" key="7">
    <source>
        <dbReference type="SAM" id="MobiDB-lite"/>
    </source>
</evidence>
<proteinExistence type="inferred from homology"/>
<keyword evidence="5 8" id="KW-1133">Transmembrane helix</keyword>
<feature type="compositionally biased region" description="Low complexity" evidence="7">
    <location>
        <begin position="269"/>
        <end position="283"/>
    </location>
</feature>
<dbReference type="InterPro" id="IPR003317">
    <property type="entry name" value="Cyt-d_oxidase_su2"/>
</dbReference>
<dbReference type="Proteomes" id="UP000631535">
    <property type="component" value="Unassembled WGS sequence"/>
</dbReference>
<feature type="transmembrane region" description="Helical" evidence="8">
    <location>
        <begin position="82"/>
        <end position="98"/>
    </location>
</feature>
<sequence>MPQTVLETLAAGLLGFFTAGWSVLAGADLGLGMVLPYLARGPHERRLAVAAVVPFFLGSEVWLVAAAGVFTGCFTVLEGELFQGHAMVLIPLLAGWMLRDTGLWWHVNGQPRGGRRGGLALGDWLVTGGSWAVALSWGWLLAGLFAGTPGHAAGGFPAALTALGVAALFAAHGLAFGALRLTGGPRERARRLTVRALGPRRALAVTGLAMAVLPPAAGARLPLAESAVTEPVLGLLVPALLAVLPLLLAAQVWMWRSFTRRPWRPVPPSAGGAPASSAGSPAPAADPPPPDDSTLVLRQDRKEGDS</sequence>
<gene>
    <name evidence="9" type="ORF">GCM10012287_17440</name>
</gene>
<feature type="transmembrane region" description="Helical" evidence="8">
    <location>
        <begin position="119"/>
        <end position="146"/>
    </location>
</feature>
<evidence type="ECO:0000256" key="4">
    <source>
        <dbReference type="ARBA" id="ARBA00022692"/>
    </source>
</evidence>
<dbReference type="RefSeq" id="WP_229711716.1">
    <property type="nucleotide sequence ID" value="NZ_BMMP01000004.1"/>
</dbReference>